<dbReference type="RefSeq" id="XP_003175466.1">
    <property type="nucleotide sequence ID" value="XM_003175418.1"/>
</dbReference>
<dbReference type="VEuPathDB" id="FungiDB:MGYG_02991"/>
<sequence>MAPAPRSMLVFEDGQKPVLSLHADQDVPCEKNPFFSLGLRHSATSSDGIHVGHTLPSACGLTDGDGDVQMCRCSGTEEPTLILIYEQLMVVVSSPCVTPRNDSDSIYINKQTWYRAELACSVGKAGDKLGEPACPWQRGPGEEETLHKVTNWSISRMSSVISYPGSACMLDVSTERFRR</sequence>
<dbReference type="HOGENOM" id="CLU_1503106_0_0_1"/>
<keyword evidence="2" id="KW-1185">Reference proteome</keyword>
<dbReference type="GeneID" id="10030774"/>
<dbReference type="InParanoid" id="E4UQ64"/>
<dbReference type="AlphaFoldDB" id="E4UQ64"/>
<protein>
    <submittedName>
        <fullName evidence="1">Uncharacterized protein</fullName>
    </submittedName>
</protein>
<accession>E4UQ64</accession>
<proteinExistence type="predicted"/>
<name>E4UQ64_ARTGP</name>
<organism evidence="2">
    <name type="scientific">Arthroderma gypseum (strain ATCC MYA-4604 / CBS 118893)</name>
    <name type="common">Microsporum gypseum</name>
    <dbReference type="NCBI Taxonomy" id="535722"/>
    <lineage>
        <taxon>Eukaryota</taxon>
        <taxon>Fungi</taxon>
        <taxon>Dikarya</taxon>
        <taxon>Ascomycota</taxon>
        <taxon>Pezizomycotina</taxon>
        <taxon>Eurotiomycetes</taxon>
        <taxon>Eurotiomycetidae</taxon>
        <taxon>Onygenales</taxon>
        <taxon>Arthrodermataceae</taxon>
        <taxon>Nannizzia</taxon>
    </lineage>
</organism>
<evidence type="ECO:0000313" key="1">
    <source>
        <dbReference type="EMBL" id="EFQ99983.1"/>
    </source>
</evidence>
<reference evidence="2" key="1">
    <citation type="journal article" date="2012" name="MBio">
        <title>Comparative genome analysis of Trichophyton rubrum and related dermatophytes reveals candidate genes involved in infection.</title>
        <authorList>
            <person name="Martinez D.A."/>
            <person name="Oliver B.G."/>
            <person name="Graeser Y."/>
            <person name="Goldberg J.M."/>
            <person name="Li W."/>
            <person name="Martinez-Rossi N.M."/>
            <person name="Monod M."/>
            <person name="Shelest E."/>
            <person name="Barton R.C."/>
            <person name="Birch E."/>
            <person name="Brakhage A.A."/>
            <person name="Chen Z."/>
            <person name="Gurr S.J."/>
            <person name="Heiman D."/>
            <person name="Heitman J."/>
            <person name="Kosti I."/>
            <person name="Rossi A."/>
            <person name="Saif S."/>
            <person name="Samalova M."/>
            <person name="Saunders C.W."/>
            <person name="Shea T."/>
            <person name="Summerbell R.C."/>
            <person name="Xu J."/>
            <person name="Young S."/>
            <person name="Zeng Q."/>
            <person name="Birren B.W."/>
            <person name="Cuomo C.A."/>
            <person name="White T.C."/>
        </authorList>
    </citation>
    <scope>NUCLEOTIDE SEQUENCE [LARGE SCALE GENOMIC DNA]</scope>
    <source>
        <strain evidence="2">ATCC MYA-4604 / CBS 118893</strain>
    </source>
</reference>
<gene>
    <name evidence="1" type="ORF">MGYG_02991</name>
</gene>
<dbReference type="Proteomes" id="UP000002669">
    <property type="component" value="Unassembled WGS sequence"/>
</dbReference>
<evidence type="ECO:0000313" key="2">
    <source>
        <dbReference type="Proteomes" id="UP000002669"/>
    </source>
</evidence>
<dbReference type="EMBL" id="DS989823">
    <property type="protein sequence ID" value="EFQ99983.1"/>
    <property type="molecule type" value="Genomic_DNA"/>
</dbReference>